<evidence type="ECO:0000313" key="4">
    <source>
        <dbReference type="Proteomes" id="UP001597460"/>
    </source>
</evidence>
<dbReference type="InterPro" id="IPR028359">
    <property type="entry name" value="UDP_ManNAc/GlcNAc_DH"/>
</dbReference>
<evidence type="ECO:0000313" key="3">
    <source>
        <dbReference type="EMBL" id="MFD2532947.1"/>
    </source>
</evidence>
<name>A0ABW5JN95_9BACT</name>
<evidence type="ECO:0000256" key="1">
    <source>
        <dbReference type="SAM" id="Phobius"/>
    </source>
</evidence>
<proteinExistence type="predicted"/>
<sequence>MTQLEKLLNKITDKTYTIGIVGLGYVGLPLMWTFHQVGMPVIGYDIDEKKVENLKNGIPYIKHLGK</sequence>
<dbReference type="PANTHER" id="PTHR43491">
    <property type="entry name" value="UDP-N-ACETYL-D-MANNOSAMINE DEHYDROGENASE"/>
    <property type="match status" value="1"/>
</dbReference>
<dbReference type="RefSeq" id="WP_390303823.1">
    <property type="nucleotide sequence ID" value="NZ_JBHULI010000025.1"/>
</dbReference>
<comment type="caution">
    <text evidence="3">The sequence shown here is derived from an EMBL/GenBank/DDBJ whole genome shotgun (WGS) entry which is preliminary data.</text>
</comment>
<accession>A0ABW5JN95</accession>
<dbReference type="InterPro" id="IPR001732">
    <property type="entry name" value="UDP-Glc/GDP-Man_DH_N"/>
</dbReference>
<dbReference type="Pfam" id="PF03721">
    <property type="entry name" value="UDPG_MGDP_dh_N"/>
    <property type="match status" value="1"/>
</dbReference>
<keyword evidence="1" id="KW-0472">Membrane</keyword>
<gene>
    <name evidence="3" type="ORF">ACFSVN_10855</name>
</gene>
<reference evidence="4" key="1">
    <citation type="journal article" date="2019" name="Int. J. Syst. Evol. Microbiol.">
        <title>The Global Catalogue of Microorganisms (GCM) 10K type strain sequencing project: providing services to taxonomists for standard genome sequencing and annotation.</title>
        <authorList>
            <consortium name="The Broad Institute Genomics Platform"/>
            <consortium name="The Broad Institute Genome Sequencing Center for Infectious Disease"/>
            <person name="Wu L."/>
            <person name="Ma J."/>
        </authorList>
    </citation>
    <scope>NUCLEOTIDE SEQUENCE [LARGE SCALE GENOMIC DNA]</scope>
    <source>
        <strain evidence="4">KCTC 52042</strain>
    </source>
</reference>
<dbReference type="Proteomes" id="UP001597460">
    <property type="component" value="Unassembled WGS sequence"/>
</dbReference>
<keyword evidence="1" id="KW-0812">Transmembrane</keyword>
<dbReference type="EMBL" id="JBHULI010000025">
    <property type="protein sequence ID" value="MFD2532947.1"/>
    <property type="molecule type" value="Genomic_DNA"/>
</dbReference>
<dbReference type="PANTHER" id="PTHR43491:SF1">
    <property type="entry name" value="UDP-N-ACETYL-D-MANNOSAMINE DEHYDROGENASE"/>
    <property type="match status" value="1"/>
</dbReference>
<keyword evidence="4" id="KW-1185">Reference proteome</keyword>
<dbReference type="Gene3D" id="3.40.50.720">
    <property type="entry name" value="NAD(P)-binding Rossmann-like Domain"/>
    <property type="match status" value="1"/>
</dbReference>
<feature type="transmembrane region" description="Helical" evidence="1">
    <location>
        <begin position="15"/>
        <end position="34"/>
    </location>
</feature>
<evidence type="ECO:0000259" key="2">
    <source>
        <dbReference type="Pfam" id="PF03721"/>
    </source>
</evidence>
<protein>
    <recommendedName>
        <fullName evidence="2">UDP-glucose/GDP-mannose dehydrogenase N-terminal domain-containing protein</fullName>
    </recommendedName>
</protein>
<organism evidence="3 4">
    <name type="scientific">Gracilimonas halophila</name>
    <dbReference type="NCBI Taxonomy" id="1834464"/>
    <lineage>
        <taxon>Bacteria</taxon>
        <taxon>Pseudomonadati</taxon>
        <taxon>Balneolota</taxon>
        <taxon>Balneolia</taxon>
        <taxon>Balneolales</taxon>
        <taxon>Balneolaceae</taxon>
        <taxon>Gracilimonas</taxon>
    </lineage>
</organism>
<dbReference type="SUPFAM" id="SSF51735">
    <property type="entry name" value="NAD(P)-binding Rossmann-fold domains"/>
    <property type="match status" value="1"/>
</dbReference>
<feature type="domain" description="UDP-glucose/GDP-mannose dehydrogenase N-terminal" evidence="2">
    <location>
        <begin position="17"/>
        <end position="64"/>
    </location>
</feature>
<dbReference type="InterPro" id="IPR036291">
    <property type="entry name" value="NAD(P)-bd_dom_sf"/>
</dbReference>
<keyword evidence="1" id="KW-1133">Transmembrane helix</keyword>